<sequence>MALRTKLAAYFLDLMNGSSSHCWDGLVLGALERAAVLYRKGVEKKYRSYADHPERQVRLDAVVISLGNITVGGTGKTPAACMLAQRLQREGYRVALLNRGYRSQKEHDGAVMSDGRQVLLSAAEGGDEACLMARSLPGIPVVIGRERRRSGQMAIEQFGSQVLLLDDGFQHWQLHRDLDIVLVDATNPFGNGKVLPRGILREPMEHLNRAGLFLITKCDQASREAIDAVYGALQAYNPDAPIAESVHRAKWCISFSDWNGMKGRENCQALPKGTKAVAVSALGNPASFEQTIRSFGYDVVQALRYDDHHHYGTDDMAAMKKAADAAGAVLITTEKDAVKLNPEWIRQYDLPLYVLGIALEVTRGGEQIDKVLRHVIGG</sequence>
<dbReference type="InterPro" id="IPR027417">
    <property type="entry name" value="P-loop_NTPase"/>
</dbReference>
<evidence type="ECO:0000256" key="7">
    <source>
        <dbReference type="ARBA" id="ARBA00022679"/>
    </source>
</evidence>
<evidence type="ECO:0000256" key="9">
    <source>
        <dbReference type="ARBA" id="ARBA00022777"/>
    </source>
</evidence>
<evidence type="ECO:0000313" key="14">
    <source>
        <dbReference type="EMBL" id="AXL21695.1"/>
    </source>
</evidence>
<dbReference type="GO" id="GO:0009029">
    <property type="term" value="F:lipid-A 4'-kinase activity"/>
    <property type="evidence" value="ECO:0007669"/>
    <property type="project" value="UniProtKB-UniRule"/>
</dbReference>
<keyword evidence="6 13" id="KW-0441">Lipid A biosynthesis</keyword>
<dbReference type="Gene3D" id="3.40.50.300">
    <property type="entry name" value="P-loop containing nucleotide triphosphate hydrolases"/>
    <property type="match status" value="1"/>
</dbReference>
<dbReference type="GO" id="GO:0009245">
    <property type="term" value="P:lipid A biosynthetic process"/>
    <property type="evidence" value="ECO:0007669"/>
    <property type="project" value="UniProtKB-UniRule"/>
</dbReference>
<dbReference type="KEGG" id="meg:DKB62_09030"/>
<dbReference type="UniPathway" id="UPA00359">
    <property type="reaction ID" value="UER00482"/>
</dbReference>
<evidence type="ECO:0000256" key="13">
    <source>
        <dbReference type="HAMAP-Rule" id="MF_00409"/>
    </source>
</evidence>
<evidence type="ECO:0000313" key="15">
    <source>
        <dbReference type="Proteomes" id="UP000254337"/>
    </source>
</evidence>
<evidence type="ECO:0000256" key="3">
    <source>
        <dbReference type="ARBA" id="ARBA00012071"/>
    </source>
</evidence>
<comment type="pathway">
    <text evidence="2 13">Glycolipid biosynthesis; lipid IV(A) biosynthesis; lipid IV(A) from (3R)-3-hydroxytetradecanoyl-[acyl-carrier-protein] and UDP-N-acetyl-alpha-D-glucosamine: step 6/6.</text>
</comment>
<dbReference type="EMBL" id="CP029462">
    <property type="protein sequence ID" value="AXL21695.1"/>
    <property type="molecule type" value="Genomic_DNA"/>
</dbReference>
<dbReference type="EC" id="2.7.1.130" evidence="3 13"/>
<gene>
    <name evidence="13 14" type="primary">lpxK</name>
    <name evidence="14" type="ORF">DKB62_09030</name>
</gene>
<evidence type="ECO:0000256" key="5">
    <source>
        <dbReference type="ARBA" id="ARBA00022516"/>
    </source>
</evidence>
<proteinExistence type="inferred from homology"/>
<evidence type="ECO:0000256" key="2">
    <source>
        <dbReference type="ARBA" id="ARBA00004870"/>
    </source>
</evidence>
<keyword evidence="5 13" id="KW-0444">Lipid biosynthesis</keyword>
<dbReference type="HAMAP" id="MF_00409">
    <property type="entry name" value="LpxK"/>
    <property type="match status" value="1"/>
</dbReference>
<accession>A0A346B0Q2</accession>
<evidence type="ECO:0000256" key="6">
    <source>
        <dbReference type="ARBA" id="ARBA00022556"/>
    </source>
</evidence>
<keyword evidence="8 13" id="KW-0547">Nucleotide-binding</keyword>
<dbReference type="PANTHER" id="PTHR42724:SF1">
    <property type="entry name" value="TETRAACYLDISACCHARIDE 4'-KINASE, MITOCHONDRIAL-RELATED"/>
    <property type="match status" value="1"/>
</dbReference>
<reference evidence="14 15" key="1">
    <citation type="submission" date="2018-05" db="EMBL/GenBank/DDBJ databases">
        <title>Complete genome sequence of Megasphaera sp. AJH120T, isolated from the ceca of a chicken.</title>
        <authorList>
            <person name="Maki J."/>
            <person name="Looft T."/>
        </authorList>
    </citation>
    <scope>NUCLEOTIDE SEQUENCE [LARGE SCALE GENOMIC DNA]</scope>
    <source>
        <strain evidence="14 15">AJH120</strain>
    </source>
</reference>
<dbReference type="RefSeq" id="WP_107195643.1">
    <property type="nucleotide sequence ID" value="NZ_CP029462.1"/>
</dbReference>
<comment type="function">
    <text evidence="1 13">Transfers the gamma-phosphate of ATP to the 4'-position of a tetraacyldisaccharide 1-phosphate intermediate (termed DS-1-P) to form tetraacyldisaccharide 1,4'-bis-phosphate (lipid IVA).</text>
</comment>
<comment type="catalytic activity">
    <reaction evidence="13">
        <text>a lipid A disaccharide + ATP = a lipid IVA + ADP + H(+)</text>
        <dbReference type="Rhea" id="RHEA:67840"/>
        <dbReference type="ChEBI" id="CHEBI:15378"/>
        <dbReference type="ChEBI" id="CHEBI:30616"/>
        <dbReference type="ChEBI" id="CHEBI:176343"/>
        <dbReference type="ChEBI" id="CHEBI:176425"/>
        <dbReference type="ChEBI" id="CHEBI:456216"/>
        <dbReference type="EC" id="2.7.1.130"/>
    </reaction>
</comment>
<evidence type="ECO:0000256" key="12">
    <source>
        <dbReference type="ARBA" id="ARBA00029757"/>
    </source>
</evidence>
<dbReference type="SUPFAM" id="SSF52540">
    <property type="entry name" value="P-loop containing nucleoside triphosphate hydrolases"/>
    <property type="match status" value="1"/>
</dbReference>
<keyword evidence="15" id="KW-1185">Reference proteome</keyword>
<evidence type="ECO:0000256" key="10">
    <source>
        <dbReference type="ARBA" id="ARBA00022840"/>
    </source>
</evidence>
<keyword evidence="7 13" id="KW-0808">Transferase</keyword>
<organism evidence="14 15">
    <name type="scientific">Megasphaera stantonii</name>
    <dbReference type="NCBI Taxonomy" id="2144175"/>
    <lineage>
        <taxon>Bacteria</taxon>
        <taxon>Bacillati</taxon>
        <taxon>Bacillota</taxon>
        <taxon>Negativicutes</taxon>
        <taxon>Veillonellales</taxon>
        <taxon>Veillonellaceae</taxon>
        <taxon>Megasphaera</taxon>
    </lineage>
</organism>
<dbReference type="Pfam" id="PF02606">
    <property type="entry name" value="LpxK"/>
    <property type="match status" value="1"/>
</dbReference>
<dbReference type="PANTHER" id="PTHR42724">
    <property type="entry name" value="TETRAACYLDISACCHARIDE 4'-KINASE"/>
    <property type="match status" value="1"/>
</dbReference>
<comment type="similarity">
    <text evidence="13">Belongs to the LpxK family.</text>
</comment>
<keyword evidence="10 13" id="KW-0067">ATP-binding</keyword>
<evidence type="ECO:0000256" key="1">
    <source>
        <dbReference type="ARBA" id="ARBA00002274"/>
    </source>
</evidence>
<keyword evidence="11 13" id="KW-0443">Lipid metabolism</keyword>
<dbReference type="Proteomes" id="UP000254337">
    <property type="component" value="Chromosome"/>
</dbReference>
<dbReference type="GO" id="GO:0009244">
    <property type="term" value="P:lipopolysaccharide core region biosynthetic process"/>
    <property type="evidence" value="ECO:0007669"/>
    <property type="project" value="TreeGrafter"/>
</dbReference>
<keyword evidence="9 13" id="KW-0418">Kinase</keyword>
<dbReference type="AlphaFoldDB" id="A0A346B0Q2"/>
<evidence type="ECO:0000256" key="8">
    <source>
        <dbReference type="ARBA" id="ARBA00022741"/>
    </source>
</evidence>
<dbReference type="CDD" id="cd01983">
    <property type="entry name" value="SIMIBI"/>
    <property type="match status" value="1"/>
</dbReference>
<protein>
    <recommendedName>
        <fullName evidence="4 13">Tetraacyldisaccharide 4'-kinase</fullName>
        <ecNumber evidence="3 13">2.7.1.130</ecNumber>
    </recommendedName>
    <alternativeName>
        <fullName evidence="12 13">Lipid A 4'-kinase</fullName>
    </alternativeName>
</protein>
<dbReference type="NCBIfam" id="TIGR00682">
    <property type="entry name" value="lpxK"/>
    <property type="match status" value="1"/>
</dbReference>
<dbReference type="OrthoDB" id="9789797at2"/>
<feature type="binding site" evidence="13">
    <location>
        <begin position="70"/>
        <end position="77"/>
    </location>
    <ligand>
        <name>ATP</name>
        <dbReference type="ChEBI" id="CHEBI:30616"/>
    </ligand>
</feature>
<dbReference type="GO" id="GO:0005524">
    <property type="term" value="F:ATP binding"/>
    <property type="evidence" value="ECO:0007669"/>
    <property type="project" value="UniProtKB-UniRule"/>
</dbReference>
<evidence type="ECO:0000256" key="4">
    <source>
        <dbReference type="ARBA" id="ARBA00016436"/>
    </source>
</evidence>
<evidence type="ECO:0000256" key="11">
    <source>
        <dbReference type="ARBA" id="ARBA00023098"/>
    </source>
</evidence>
<name>A0A346B0Q2_9FIRM</name>
<dbReference type="GO" id="GO:0005886">
    <property type="term" value="C:plasma membrane"/>
    <property type="evidence" value="ECO:0007669"/>
    <property type="project" value="TreeGrafter"/>
</dbReference>
<dbReference type="InterPro" id="IPR003758">
    <property type="entry name" value="LpxK"/>
</dbReference>